<proteinExistence type="predicted"/>
<dbReference type="EMBL" id="JAAARO010000002">
    <property type="protein sequence ID" value="KAF5751473.1"/>
    <property type="molecule type" value="Genomic_DNA"/>
</dbReference>
<protein>
    <submittedName>
        <fullName evidence="1">Inner membrane protein PPF-1 chloroplastic</fullName>
    </submittedName>
</protein>
<name>A0A7J7DYU2_TRIWF</name>
<gene>
    <name evidence="1" type="ORF">HS088_TW02G00487</name>
</gene>
<sequence>MIPISGLPSLAMDDQILNTNRRENEYRLAGRMRAFLVSVACIEEGLFPTSGKVEPSHCGVSRWMKITDGASPFIGTPPSISRHVLPYRRLDSTGVKLSFHKIPPIHSMDSSIDFNANVRKSEGLLYTLADAMVAVDSTSGAADATAPQKNGGWFGFISDGMEFVLKEGNSHGNESLAVIQVLKDGLSAVHVPYPYGVAIILLTFIVN</sequence>
<evidence type="ECO:0000313" key="1">
    <source>
        <dbReference type="EMBL" id="KAF5751473.1"/>
    </source>
</evidence>
<dbReference type="Proteomes" id="UP000593562">
    <property type="component" value="Unassembled WGS sequence"/>
</dbReference>
<comment type="caution">
    <text evidence="1">The sequence shown here is derived from an EMBL/GenBank/DDBJ whole genome shotgun (WGS) entry which is preliminary data.</text>
</comment>
<reference evidence="1 2" key="1">
    <citation type="journal article" date="2020" name="Nat. Commun.">
        <title>Genome of Tripterygium wilfordii and identification of cytochrome P450 involved in triptolide biosynthesis.</title>
        <authorList>
            <person name="Tu L."/>
            <person name="Su P."/>
            <person name="Zhang Z."/>
            <person name="Gao L."/>
            <person name="Wang J."/>
            <person name="Hu T."/>
            <person name="Zhou J."/>
            <person name="Zhang Y."/>
            <person name="Zhao Y."/>
            <person name="Liu Y."/>
            <person name="Song Y."/>
            <person name="Tong Y."/>
            <person name="Lu Y."/>
            <person name="Yang J."/>
            <person name="Xu C."/>
            <person name="Jia M."/>
            <person name="Peters R.J."/>
            <person name="Huang L."/>
            <person name="Gao W."/>
        </authorList>
    </citation>
    <scope>NUCLEOTIDE SEQUENCE [LARGE SCALE GENOMIC DNA]</scope>
    <source>
        <strain evidence="2">cv. XIE 37</strain>
        <tissue evidence="1">Leaf</tissue>
    </source>
</reference>
<keyword evidence="2" id="KW-1185">Reference proteome</keyword>
<organism evidence="1 2">
    <name type="scientific">Tripterygium wilfordii</name>
    <name type="common">Thunder God vine</name>
    <dbReference type="NCBI Taxonomy" id="458696"/>
    <lineage>
        <taxon>Eukaryota</taxon>
        <taxon>Viridiplantae</taxon>
        <taxon>Streptophyta</taxon>
        <taxon>Embryophyta</taxon>
        <taxon>Tracheophyta</taxon>
        <taxon>Spermatophyta</taxon>
        <taxon>Magnoliopsida</taxon>
        <taxon>eudicotyledons</taxon>
        <taxon>Gunneridae</taxon>
        <taxon>Pentapetalae</taxon>
        <taxon>rosids</taxon>
        <taxon>fabids</taxon>
        <taxon>Celastrales</taxon>
        <taxon>Celastraceae</taxon>
        <taxon>Tripterygium</taxon>
    </lineage>
</organism>
<accession>A0A7J7DYU2</accession>
<dbReference type="AlphaFoldDB" id="A0A7J7DYU2"/>
<evidence type="ECO:0000313" key="2">
    <source>
        <dbReference type="Proteomes" id="UP000593562"/>
    </source>
</evidence>
<dbReference type="InParanoid" id="A0A7J7DYU2"/>